<keyword evidence="3" id="KW-1185">Reference proteome</keyword>
<reference evidence="3" key="1">
    <citation type="submission" date="2017-05" db="EMBL/GenBank/DDBJ databases">
        <title>Complete and WGS of Bordetella genogroups.</title>
        <authorList>
            <person name="Spilker T."/>
            <person name="Lipuma J."/>
        </authorList>
    </citation>
    <scope>NUCLEOTIDE SEQUENCE [LARGE SCALE GENOMIC DNA]</scope>
    <source>
        <strain evidence="3">AU8856</strain>
    </source>
</reference>
<evidence type="ECO:0000313" key="3">
    <source>
        <dbReference type="Proteomes" id="UP000215767"/>
    </source>
</evidence>
<feature type="compositionally biased region" description="Low complexity" evidence="1">
    <location>
        <begin position="313"/>
        <end position="328"/>
    </location>
</feature>
<comment type="caution">
    <text evidence="2">The sequence shown here is derived from an EMBL/GenBank/DDBJ whole genome shotgun (WGS) entry which is preliminary data.</text>
</comment>
<feature type="compositionally biased region" description="Polar residues" evidence="1">
    <location>
        <begin position="300"/>
        <end position="312"/>
    </location>
</feature>
<proteinExistence type="predicted"/>
<sequence length="348" mass="36789">MTITPNAIATTPSIPLDTGVPARPPAPALDPLDGFLDAYLAHAVKPHRERLVDILRVIENTPSGRTLLDHFRDRALQGNALVVNLLAPGTPLPEGAAAHDLWLNEADLTSHAQQIGVPPEVQYAPSVFQSLSMARMASLDTQHADSTPQHYDDPAMQALQERFRQEMSVHGNTLSGRMDRAQTVRAMQSAGSIPDMAMRMPRNGSAPSSLGAADPATDSRKSSAASRNLLPIAAAPSVSNGQGNSTDTASAAKSTKPRRRLTQWVSKRFSGLIDTVARLRRDRQAARTASVPQSDIYRGSSASNVSQTSTGLQGVAAQSDAQSDAQGGTPRADDGIGRRGSAAGEARS</sequence>
<feature type="compositionally biased region" description="Polar residues" evidence="1">
    <location>
        <begin position="1"/>
        <end position="13"/>
    </location>
</feature>
<feature type="region of interest" description="Disordered" evidence="1">
    <location>
        <begin position="188"/>
        <end position="263"/>
    </location>
</feature>
<evidence type="ECO:0000313" key="2">
    <source>
        <dbReference type="EMBL" id="OZI59483.1"/>
    </source>
</evidence>
<feature type="region of interest" description="Disordered" evidence="1">
    <location>
        <begin position="1"/>
        <end position="22"/>
    </location>
</feature>
<protein>
    <submittedName>
        <fullName evidence="2">Uncharacterized protein</fullName>
    </submittedName>
</protein>
<dbReference type="AlphaFoldDB" id="A0A261UF30"/>
<dbReference type="Proteomes" id="UP000215767">
    <property type="component" value="Unassembled WGS sequence"/>
</dbReference>
<evidence type="ECO:0000256" key="1">
    <source>
        <dbReference type="SAM" id="MobiDB-lite"/>
    </source>
</evidence>
<dbReference type="EMBL" id="NEVS01000004">
    <property type="protein sequence ID" value="OZI59483.1"/>
    <property type="molecule type" value="Genomic_DNA"/>
</dbReference>
<gene>
    <name evidence="2" type="ORF">CAL28_08025</name>
</gene>
<feature type="region of interest" description="Disordered" evidence="1">
    <location>
        <begin position="282"/>
        <end position="348"/>
    </location>
</feature>
<dbReference type="OrthoDB" id="8634558at2"/>
<accession>A0A261UF30</accession>
<name>A0A261UF30_9BORD</name>
<dbReference type="RefSeq" id="WP_094840918.1">
    <property type="nucleotide sequence ID" value="NZ_NEVS01000004.1"/>
</dbReference>
<feature type="compositionally biased region" description="Polar residues" evidence="1">
    <location>
        <begin position="237"/>
        <end position="253"/>
    </location>
</feature>
<organism evidence="2 3">
    <name type="scientific">Bordetella genomosp. 11</name>
    <dbReference type="NCBI Taxonomy" id="1416808"/>
    <lineage>
        <taxon>Bacteria</taxon>
        <taxon>Pseudomonadati</taxon>
        <taxon>Pseudomonadota</taxon>
        <taxon>Betaproteobacteria</taxon>
        <taxon>Burkholderiales</taxon>
        <taxon>Alcaligenaceae</taxon>
        <taxon>Bordetella</taxon>
    </lineage>
</organism>